<dbReference type="PROSITE" id="PS50069">
    <property type="entry name" value="CULLIN_2"/>
    <property type="match status" value="1"/>
</dbReference>
<reference evidence="7 8" key="1">
    <citation type="journal article" date="2019" name="Genome Biol. Evol.">
        <title>Insights into the evolution of the New World diploid cottons (Gossypium, subgenus Houzingenia) based on genome sequencing.</title>
        <authorList>
            <person name="Grover C.E."/>
            <person name="Arick M.A. 2nd"/>
            <person name="Thrash A."/>
            <person name="Conover J.L."/>
            <person name="Sanders W.S."/>
            <person name="Peterson D.G."/>
            <person name="Frelichowski J.E."/>
            <person name="Scheffler J.A."/>
            <person name="Scheffler B.E."/>
            <person name="Wendel J.F."/>
        </authorList>
    </citation>
    <scope>NUCLEOTIDE SEQUENCE [LARGE SCALE GENOMIC DNA]</scope>
    <source>
        <strain evidence="7">27</strain>
        <tissue evidence="7">Leaf</tissue>
    </source>
</reference>
<evidence type="ECO:0000256" key="1">
    <source>
        <dbReference type="ARBA" id="ARBA00006019"/>
    </source>
</evidence>
<dbReference type="FunFam" id="1.20.1310.10:FF:000005">
    <property type="entry name" value="Cullin 3"/>
    <property type="match status" value="1"/>
</dbReference>
<protein>
    <recommendedName>
        <fullName evidence="6">Cullin family profile domain-containing protein</fullName>
    </recommendedName>
</protein>
<evidence type="ECO:0000256" key="4">
    <source>
        <dbReference type="PROSITE-ProRule" id="PRU00330"/>
    </source>
</evidence>
<gene>
    <name evidence="7" type="ORF">Godav_014841</name>
</gene>
<dbReference type="GO" id="GO:0006511">
    <property type="term" value="P:ubiquitin-dependent protein catabolic process"/>
    <property type="evidence" value="ECO:0007669"/>
    <property type="project" value="InterPro"/>
</dbReference>
<accession>A0A7J8RMH6</accession>
<feature type="non-terminal residue" evidence="7">
    <location>
        <position position="1"/>
    </location>
</feature>
<evidence type="ECO:0000256" key="5">
    <source>
        <dbReference type="RuleBase" id="RU003829"/>
    </source>
</evidence>
<evidence type="ECO:0000259" key="6">
    <source>
        <dbReference type="PROSITE" id="PS50069"/>
    </source>
</evidence>
<keyword evidence="8" id="KW-1185">Reference proteome</keyword>
<dbReference type="GO" id="GO:0031625">
    <property type="term" value="F:ubiquitin protein ligase binding"/>
    <property type="evidence" value="ECO:0007669"/>
    <property type="project" value="InterPro"/>
</dbReference>
<organism evidence="7 8">
    <name type="scientific">Gossypium davidsonii</name>
    <name type="common">Davidson's cotton</name>
    <name type="synonym">Gossypium klotzschianum subsp. davidsonii</name>
    <dbReference type="NCBI Taxonomy" id="34287"/>
    <lineage>
        <taxon>Eukaryota</taxon>
        <taxon>Viridiplantae</taxon>
        <taxon>Streptophyta</taxon>
        <taxon>Embryophyta</taxon>
        <taxon>Tracheophyta</taxon>
        <taxon>Spermatophyta</taxon>
        <taxon>Magnoliopsida</taxon>
        <taxon>eudicotyledons</taxon>
        <taxon>Gunneridae</taxon>
        <taxon>Pentapetalae</taxon>
        <taxon>rosids</taxon>
        <taxon>malvids</taxon>
        <taxon>Malvales</taxon>
        <taxon>Malvaceae</taxon>
        <taxon>Malvoideae</taxon>
        <taxon>Gossypium</taxon>
    </lineage>
</organism>
<dbReference type="SUPFAM" id="SSF75632">
    <property type="entry name" value="Cullin homology domain"/>
    <property type="match status" value="1"/>
</dbReference>
<keyword evidence="3" id="KW-0832">Ubl conjugation</keyword>
<dbReference type="PANTHER" id="PTHR11932">
    <property type="entry name" value="CULLIN"/>
    <property type="match status" value="1"/>
</dbReference>
<keyword evidence="2" id="KW-1017">Isopeptide bond</keyword>
<proteinExistence type="inferred from homology"/>
<dbReference type="Proteomes" id="UP000593561">
    <property type="component" value="Unassembled WGS sequence"/>
</dbReference>
<dbReference type="FunFam" id="1.20.1310.10:FF:000002">
    <property type="entry name" value="cullin-3 isoform X1"/>
    <property type="match status" value="1"/>
</dbReference>
<dbReference type="AlphaFoldDB" id="A0A7J8RMH6"/>
<evidence type="ECO:0000313" key="8">
    <source>
        <dbReference type="Proteomes" id="UP000593561"/>
    </source>
</evidence>
<sequence>MSAQKKKAFQIEAFKHRVVVDPKYAEKTWKILEHAIHEIYNHNASGLSFEELYRNAYNMVLHKFGEKLYSGLVTTMTSHLKEISNSIEAAQGGLFLDELNRKWAEHNKALQMIRDILMYMDRTFIPNTHKTPVHELGLNLWRDVIIHSHAIQSRLQAILLENVRRERSGEVIDRGLMRSITKMLMDLGPSVYQDDFEKHFLEVSADFYRLESQEFIESCDCGEYLKKAERRLNEEIERVSHYLDTRSEVKITNVVETEMIESHMHRLVQMENSGLINMIVDEKYEDLGRMYCLFRRVSNGLVLIRDVMTSYIRDTGKQLLTDPERLKDPVDFVQHLLDLKDKYDKIITSAFRNDKTFQNALNSSFEYFINLNSRSPEFISLFVDDKLRKGLRGVTEEDVELLLDKVMMLFRYLQEKDVFEKYYKQHLAKRLLSGKSVSDDAERSLIVKLKTECGYQFTSKLEGMFTDMKTSQDTMQGFYASHGSDIGDGPMLSVQVLTTGSWPTQPITTCNLPAEIL</sequence>
<dbReference type="SUPFAM" id="SSF74788">
    <property type="entry name" value="Cullin repeat-like"/>
    <property type="match status" value="1"/>
</dbReference>
<dbReference type="InterPro" id="IPR016158">
    <property type="entry name" value="Cullin_homology"/>
</dbReference>
<dbReference type="InterPro" id="IPR001373">
    <property type="entry name" value="Cullin_N"/>
</dbReference>
<comment type="caution">
    <text evidence="7">The sequence shown here is derived from an EMBL/GenBank/DDBJ whole genome shotgun (WGS) entry which is preliminary data.</text>
</comment>
<comment type="similarity">
    <text evidence="1 4 5">Belongs to the cullin family.</text>
</comment>
<dbReference type="FunFam" id="1.20.1310.10:FF:000006">
    <property type="entry name" value="Cullin 3"/>
    <property type="match status" value="1"/>
</dbReference>
<dbReference type="Gene3D" id="1.20.1310.10">
    <property type="entry name" value="Cullin Repeats"/>
    <property type="match status" value="4"/>
</dbReference>
<dbReference type="EMBL" id="JABFAC010000006">
    <property type="protein sequence ID" value="MBA0614556.1"/>
    <property type="molecule type" value="Genomic_DNA"/>
</dbReference>
<dbReference type="InterPro" id="IPR045093">
    <property type="entry name" value="Cullin"/>
</dbReference>
<dbReference type="InterPro" id="IPR036317">
    <property type="entry name" value="Cullin_homology_sf"/>
</dbReference>
<dbReference type="InterPro" id="IPR016159">
    <property type="entry name" value="Cullin_repeat-like_dom_sf"/>
</dbReference>
<dbReference type="SMART" id="SM00182">
    <property type="entry name" value="CULLIN"/>
    <property type="match status" value="1"/>
</dbReference>
<feature type="domain" description="Cullin family profile" evidence="6">
    <location>
        <begin position="374"/>
        <end position="517"/>
    </location>
</feature>
<evidence type="ECO:0000313" key="7">
    <source>
        <dbReference type="EMBL" id="MBA0614556.1"/>
    </source>
</evidence>
<evidence type="ECO:0000256" key="3">
    <source>
        <dbReference type="ARBA" id="ARBA00022843"/>
    </source>
</evidence>
<dbReference type="FunFam" id="1.20.1310.10:FF:000001">
    <property type="entry name" value="Cullin 3"/>
    <property type="match status" value="1"/>
</dbReference>
<evidence type="ECO:0000256" key="2">
    <source>
        <dbReference type="ARBA" id="ARBA00022499"/>
    </source>
</evidence>
<name>A0A7J8RMH6_GOSDV</name>
<dbReference type="Pfam" id="PF00888">
    <property type="entry name" value="Cullin"/>
    <property type="match status" value="1"/>
</dbReference>